<feature type="chain" id="PRO_5046305179" description="Lipoprotein" evidence="2">
    <location>
        <begin position="19"/>
        <end position="207"/>
    </location>
</feature>
<dbReference type="Proteomes" id="UP000806285">
    <property type="component" value="Unassembled WGS sequence"/>
</dbReference>
<dbReference type="PROSITE" id="PS51257">
    <property type="entry name" value="PROKAR_LIPOPROTEIN"/>
    <property type="match status" value="1"/>
</dbReference>
<accession>A0ABR9S1Y1</accession>
<keyword evidence="2" id="KW-0732">Signal</keyword>
<feature type="region of interest" description="Disordered" evidence="1">
    <location>
        <begin position="21"/>
        <end position="63"/>
    </location>
</feature>
<name>A0ABR9S1Y1_9BURK</name>
<evidence type="ECO:0000313" key="3">
    <source>
        <dbReference type="EMBL" id="MBE7367527.1"/>
    </source>
</evidence>
<evidence type="ECO:0008006" key="5">
    <source>
        <dbReference type="Google" id="ProtNLM"/>
    </source>
</evidence>
<evidence type="ECO:0000313" key="4">
    <source>
        <dbReference type="Proteomes" id="UP000806285"/>
    </source>
</evidence>
<dbReference type="EMBL" id="JADDIV010000002">
    <property type="protein sequence ID" value="MBE7367527.1"/>
    <property type="molecule type" value="Genomic_DNA"/>
</dbReference>
<feature type="compositionally biased region" description="Low complexity" evidence="1">
    <location>
        <begin position="35"/>
        <end position="47"/>
    </location>
</feature>
<protein>
    <recommendedName>
        <fullName evidence="5">Lipoprotein</fullName>
    </recommendedName>
</protein>
<evidence type="ECO:0000256" key="1">
    <source>
        <dbReference type="SAM" id="MobiDB-lite"/>
    </source>
</evidence>
<sequence length="207" mass="21770">MKTPFALLAISLSATLVACGKADAPDTAEADAKEQAAPAAQQAAAPAAPTPPAAPVRKEPTVEDIERWQRGMAAEKKAVQEAAAKLAATAKDDQAARLEALSASLEMNTLDAGAAAAGVDRDAYRRIRSTFSEAVSTLSPLEMEMDVSKMPANMVEQMKQGREQSAAQLAGRLSPDLFAALKTRAAELRQQDKELVGERLKVASAAR</sequence>
<proteinExistence type="predicted"/>
<gene>
    <name evidence="3" type="ORF">IM787_08120</name>
</gene>
<feature type="signal peptide" evidence="2">
    <location>
        <begin position="1"/>
        <end position="18"/>
    </location>
</feature>
<comment type="caution">
    <text evidence="3">The sequence shown here is derived from an EMBL/GenBank/DDBJ whole genome shotgun (WGS) entry which is preliminary data.</text>
</comment>
<evidence type="ECO:0000256" key="2">
    <source>
        <dbReference type="SAM" id="SignalP"/>
    </source>
</evidence>
<reference evidence="3 4" key="1">
    <citation type="submission" date="2020-10" db="EMBL/GenBank/DDBJ databases">
        <title>Ramlibacter sp. HM2 16S ribosomal RNA gene Genome sequencing and assembly.</title>
        <authorList>
            <person name="Kang M."/>
        </authorList>
    </citation>
    <scope>NUCLEOTIDE SEQUENCE [LARGE SCALE GENOMIC DNA]</scope>
    <source>
        <strain evidence="3 4">HM2</strain>
    </source>
</reference>
<keyword evidence="4" id="KW-1185">Reference proteome</keyword>
<organism evidence="3 4">
    <name type="scientific">Ramlibacter pallidus</name>
    <dbReference type="NCBI Taxonomy" id="2780087"/>
    <lineage>
        <taxon>Bacteria</taxon>
        <taxon>Pseudomonadati</taxon>
        <taxon>Pseudomonadota</taxon>
        <taxon>Betaproteobacteria</taxon>
        <taxon>Burkholderiales</taxon>
        <taxon>Comamonadaceae</taxon>
        <taxon>Ramlibacter</taxon>
    </lineage>
</organism>
<dbReference type="RefSeq" id="WP_193676123.1">
    <property type="nucleotide sequence ID" value="NZ_JADDIV010000002.1"/>
</dbReference>